<protein>
    <submittedName>
        <fullName evidence="1">Uncharacterized protein</fullName>
    </submittedName>
</protein>
<proteinExistence type="predicted"/>
<reference evidence="1" key="1">
    <citation type="journal article" date="2020" name="Stud. Mycol.">
        <title>101 Dothideomycetes genomes: a test case for predicting lifestyles and emergence of pathogens.</title>
        <authorList>
            <person name="Haridas S."/>
            <person name="Albert R."/>
            <person name="Binder M."/>
            <person name="Bloem J."/>
            <person name="Labutti K."/>
            <person name="Salamov A."/>
            <person name="Andreopoulos B."/>
            <person name="Baker S."/>
            <person name="Barry K."/>
            <person name="Bills G."/>
            <person name="Bluhm B."/>
            <person name="Cannon C."/>
            <person name="Castanera R."/>
            <person name="Culley D."/>
            <person name="Daum C."/>
            <person name="Ezra D."/>
            <person name="Gonzalez J."/>
            <person name="Henrissat B."/>
            <person name="Kuo A."/>
            <person name="Liang C."/>
            <person name="Lipzen A."/>
            <person name="Lutzoni F."/>
            <person name="Magnuson J."/>
            <person name="Mondo S."/>
            <person name="Nolan M."/>
            <person name="Ohm R."/>
            <person name="Pangilinan J."/>
            <person name="Park H.-J."/>
            <person name="Ramirez L."/>
            <person name="Alfaro M."/>
            <person name="Sun H."/>
            <person name="Tritt A."/>
            <person name="Yoshinaga Y."/>
            <person name="Zwiers L.-H."/>
            <person name="Turgeon B."/>
            <person name="Goodwin S."/>
            <person name="Spatafora J."/>
            <person name="Crous P."/>
            <person name="Grigoriev I."/>
        </authorList>
    </citation>
    <scope>NUCLEOTIDE SEQUENCE</scope>
    <source>
        <strain evidence="1">CBS 525.71</strain>
    </source>
</reference>
<keyword evidence="2" id="KW-1185">Reference proteome</keyword>
<comment type="caution">
    <text evidence="1">The sequence shown here is derived from an EMBL/GenBank/DDBJ whole genome shotgun (WGS) entry which is preliminary data.</text>
</comment>
<dbReference type="Proteomes" id="UP000799754">
    <property type="component" value="Unassembled WGS sequence"/>
</dbReference>
<sequence length="926" mass="105085">MAFNWDKLSKAQRDYPKPKFALSYIDKLLKKNPGNPYLTTWRADVSLQLQSQPEAVAKSLQDVCQHKSTLQDEQLLQYAYRLIVEATLRSNPQLDRISTVGNEGVKAWQNAAGLKTTKKDRKDIWNALFTTAMRHGCWDDVRTAIVKYRAEGASSDKLTYYTQIFAQQMSAEQKIRASQATGVADRMAEIQLGVALKQMKDAYERPESDPISVKDIRDLRFMAKIYARQGKCAELLKLWKAPPAHLQPVVEKHALDISLLTVDMLASAQQHELLENHILDLIENAITSRSKDDSEPLRQLCSARANIWTYLLDASTKLYSPEESKNKIALVKDRVFAPDILKLDRPLCLVRLILRIYLGESLLQDCKDFWKQFSRIPSCFTDLRRAVEKMSDQGRADFLTYIEEDMIATKPSTEDSQSKLEEWTRAEICVLKFTYLITVSLTASRPSTETLESLVERASKVSQMLPKDPDPIMLIAYCLNNMHHQNTGLSDASDLNSRFLLQATMLVRVAVERDTEKENRPLALLAARLHLSLGLGRVAFQLWKHVKVKEMLVDTLSPYLLSRVALTQPFDVQHHQGFSADKELKHVVDTIDRMRKVQEDLIFRDIKRFHWDSAMDLISMNEKLTSSLTRHASILERRRIGRLKGEPAGDLPDVHHRSAQSVSDNIDRSVFPAYEHSDVHRPYSFLMPADIPSVDYALTHSHNRESVSKILFREGLPSNWTPSAALSNTANETAAERLISENFWHPTSTLLYSALNPDTKVDTKHFTALTTHLAQLRQDQEKLIVSTPTGADPVDEPTMIHENQLIAAYSALEALRALLRLANEIKERVVQSKTPHPMKAQVPKDWAKEIDAEVKGAFEAIGRVANSYINLLQKRGVVAIKAQVRWGKTGEALRELVSEDDVEHYAREYADAAVEAWKGVLAVKLK</sequence>
<gene>
    <name evidence="1" type="ORF">BU25DRAFT_446337</name>
</gene>
<organism evidence="1 2">
    <name type="scientific">Macroventuria anomochaeta</name>
    <dbReference type="NCBI Taxonomy" id="301207"/>
    <lineage>
        <taxon>Eukaryota</taxon>
        <taxon>Fungi</taxon>
        <taxon>Dikarya</taxon>
        <taxon>Ascomycota</taxon>
        <taxon>Pezizomycotina</taxon>
        <taxon>Dothideomycetes</taxon>
        <taxon>Pleosporomycetidae</taxon>
        <taxon>Pleosporales</taxon>
        <taxon>Pleosporineae</taxon>
        <taxon>Didymellaceae</taxon>
        <taxon>Macroventuria</taxon>
    </lineage>
</organism>
<name>A0ACB6SBL4_9PLEO</name>
<evidence type="ECO:0000313" key="2">
    <source>
        <dbReference type="Proteomes" id="UP000799754"/>
    </source>
</evidence>
<accession>A0ACB6SBL4</accession>
<evidence type="ECO:0000313" key="1">
    <source>
        <dbReference type="EMBL" id="KAF2630728.1"/>
    </source>
</evidence>
<dbReference type="EMBL" id="MU006706">
    <property type="protein sequence ID" value="KAF2630728.1"/>
    <property type="molecule type" value="Genomic_DNA"/>
</dbReference>